<proteinExistence type="predicted"/>
<keyword evidence="3" id="KW-1185">Reference proteome</keyword>
<evidence type="ECO:0000313" key="2">
    <source>
        <dbReference type="EMBL" id="CAI5773069.1"/>
    </source>
</evidence>
<organism evidence="2 3">
    <name type="scientific">Podarcis lilfordi</name>
    <name type="common">Lilford's wall lizard</name>
    <dbReference type="NCBI Taxonomy" id="74358"/>
    <lineage>
        <taxon>Eukaryota</taxon>
        <taxon>Metazoa</taxon>
        <taxon>Chordata</taxon>
        <taxon>Craniata</taxon>
        <taxon>Vertebrata</taxon>
        <taxon>Euteleostomi</taxon>
        <taxon>Lepidosauria</taxon>
        <taxon>Squamata</taxon>
        <taxon>Bifurcata</taxon>
        <taxon>Unidentata</taxon>
        <taxon>Episquamata</taxon>
        <taxon>Laterata</taxon>
        <taxon>Lacertibaenia</taxon>
        <taxon>Lacertidae</taxon>
        <taxon>Podarcis</taxon>
    </lineage>
</organism>
<accession>A0AA35K955</accession>
<sequence length="69" mass="7396">MQMSPPPSSVREQDGAAARGRRAGLCLLRDAGGTHPLCAKPASQPASPRNCLRLWGRREGTLRDLQGTD</sequence>
<evidence type="ECO:0000313" key="3">
    <source>
        <dbReference type="Proteomes" id="UP001178461"/>
    </source>
</evidence>
<evidence type="ECO:0000256" key="1">
    <source>
        <dbReference type="SAM" id="MobiDB-lite"/>
    </source>
</evidence>
<gene>
    <name evidence="2" type="ORF">PODLI_1B040645</name>
</gene>
<protein>
    <submittedName>
        <fullName evidence="2">Uncharacterized protein</fullName>
    </submittedName>
</protein>
<dbReference type="Proteomes" id="UP001178461">
    <property type="component" value="Chromosome 4"/>
</dbReference>
<feature type="region of interest" description="Disordered" evidence="1">
    <location>
        <begin position="1"/>
        <end position="21"/>
    </location>
</feature>
<dbReference type="AlphaFoldDB" id="A0AA35K955"/>
<dbReference type="EMBL" id="OX395129">
    <property type="protein sequence ID" value="CAI5773069.1"/>
    <property type="molecule type" value="Genomic_DNA"/>
</dbReference>
<name>A0AA35K955_9SAUR</name>
<reference evidence="2" key="1">
    <citation type="submission" date="2022-12" db="EMBL/GenBank/DDBJ databases">
        <authorList>
            <person name="Alioto T."/>
            <person name="Alioto T."/>
            <person name="Gomez Garrido J."/>
        </authorList>
    </citation>
    <scope>NUCLEOTIDE SEQUENCE</scope>
</reference>